<dbReference type="OrthoDB" id="10284051at2759"/>
<evidence type="ECO:0000256" key="1">
    <source>
        <dbReference type="SAM" id="MobiDB-lite"/>
    </source>
</evidence>
<keyword evidence="3" id="KW-1185">Reference proteome</keyword>
<dbReference type="GeneID" id="36330804"/>
<protein>
    <submittedName>
        <fullName evidence="2">Uncharacterized protein</fullName>
    </submittedName>
</protein>
<sequence length="108" mass="12290">MARRLPHSEECEKGRGRPRVSGSIPPFSKALMVVPRHWHGLVCRLSGRLNKTHRADDAEARIMDVLRQFRTACETARTTEEVRLYKLCLDAAQREISRAGRGQPARGR</sequence>
<reference evidence="2 3" key="1">
    <citation type="submission" date="2017-04" db="EMBL/GenBank/DDBJ databases">
        <title>Genome Sequence of the Model Brown-Rot Fungus Postia placenta SB12.</title>
        <authorList>
            <consortium name="DOE Joint Genome Institute"/>
            <person name="Gaskell J."/>
            <person name="Kersten P."/>
            <person name="Larrondo L.F."/>
            <person name="Canessa P."/>
            <person name="Martinez D."/>
            <person name="Hibbett D."/>
            <person name="Schmoll M."/>
            <person name="Kubicek C.P."/>
            <person name="Martinez A.T."/>
            <person name="Yadav J."/>
            <person name="Master E."/>
            <person name="Magnuson J.K."/>
            <person name="James T."/>
            <person name="Yaver D."/>
            <person name="Berka R."/>
            <person name="Labutti K."/>
            <person name="Lipzen A."/>
            <person name="Aerts A."/>
            <person name="Barry K."/>
            <person name="Henrissat B."/>
            <person name="Blanchette R."/>
            <person name="Grigoriev I."/>
            <person name="Cullen D."/>
        </authorList>
    </citation>
    <scope>NUCLEOTIDE SEQUENCE [LARGE SCALE GENOMIC DNA]</scope>
    <source>
        <strain evidence="2 3">MAD-698-R-SB12</strain>
    </source>
</reference>
<feature type="compositionally biased region" description="Basic and acidic residues" evidence="1">
    <location>
        <begin position="1"/>
        <end position="15"/>
    </location>
</feature>
<dbReference type="Proteomes" id="UP000194127">
    <property type="component" value="Unassembled WGS sequence"/>
</dbReference>
<accession>A0A1X6MWW9</accession>
<gene>
    <name evidence="2" type="ORF">POSPLADRAFT_1145921</name>
</gene>
<feature type="region of interest" description="Disordered" evidence="1">
    <location>
        <begin position="1"/>
        <end position="25"/>
    </location>
</feature>
<evidence type="ECO:0000313" key="3">
    <source>
        <dbReference type="Proteomes" id="UP000194127"/>
    </source>
</evidence>
<dbReference type="EMBL" id="KZ110599">
    <property type="protein sequence ID" value="OSX60851.1"/>
    <property type="molecule type" value="Genomic_DNA"/>
</dbReference>
<evidence type="ECO:0000313" key="2">
    <source>
        <dbReference type="EMBL" id="OSX60851.1"/>
    </source>
</evidence>
<organism evidence="2 3">
    <name type="scientific">Postia placenta MAD-698-R-SB12</name>
    <dbReference type="NCBI Taxonomy" id="670580"/>
    <lineage>
        <taxon>Eukaryota</taxon>
        <taxon>Fungi</taxon>
        <taxon>Dikarya</taxon>
        <taxon>Basidiomycota</taxon>
        <taxon>Agaricomycotina</taxon>
        <taxon>Agaricomycetes</taxon>
        <taxon>Polyporales</taxon>
        <taxon>Adustoporiaceae</taxon>
        <taxon>Rhodonia</taxon>
    </lineage>
</organism>
<dbReference type="RefSeq" id="XP_024337645.1">
    <property type="nucleotide sequence ID" value="XM_024485855.1"/>
</dbReference>
<dbReference type="AlphaFoldDB" id="A0A1X6MWW9"/>
<proteinExistence type="predicted"/>
<name>A0A1X6MWW9_9APHY</name>